<keyword evidence="8 19" id="KW-0132">Cell division</keyword>
<dbReference type="NCBIfam" id="NF010480">
    <property type="entry name" value="PRK13905.1"/>
    <property type="match status" value="1"/>
</dbReference>
<keyword evidence="22" id="KW-1185">Reference proteome</keyword>
<keyword evidence="12 19" id="KW-0133">Cell shape</keyword>
<dbReference type="GO" id="GO:0071949">
    <property type="term" value="F:FAD binding"/>
    <property type="evidence" value="ECO:0007669"/>
    <property type="project" value="InterPro"/>
</dbReference>
<reference evidence="21" key="1">
    <citation type="journal article" date="2021" name="ISME J.">
        <title>Genomic evolution of the class Acidithiobacillia: deep-branching Proteobacteria living in extreme acidic conditions.</title>
        <authorList>
            <person name="Moya-Beltran A."/>
            <person name="Beard S."/>
            <person name="Rojas-Villalobos C."/>
            <person name="Issotta F."/>
            <person name="Gallardo Y."/>
            <person name="Ulloa R."/>
            <person name="Giaveno A."/>
            <person name="Degli Esposti M."/>
            <person name="Johnson D.B."/>
            <person name="Quatrini R."/>
        </authorList>
    </citation>
    <scope>NUCLEOTIDE SEQUENCE</scope>
    <source>
        <strain evidence="21">VAN18-1</strain>
    </source>
</reference>
<dbReference type="GO" id="GO:0008360">
    <property type="term" value="P:regulation of cell shape"/>
    <property type="evidence" value="ECO:0007669"/>
    <property type="project" value="UniProtKB-KW"/>
</dbReference>
<dbReference type="InterPro" id="IPR016166">
    <property type="entry name" value="FAD-bd_PCMH"/>
</dbReference>
<comment type="catalytic activity">
    <reaction evidence="18 19">
        <text>UDP-N-acetyl-alpha-D-muramate + NADP(+) = UDP-N-acetyl-3-O-(1-carboxyvinyl)-alpha-D-glucosamine + NADPH + H(+)</text>
        <dbReference type="Rhea" id="RHEA:12248"/>
        <dbReference type="ChEBI" id="CHEBI:15378"/>
        <dbReference type="ChEBI" id="CHEBI:57783"/>
        <dbReference type="ChEBI" id="CHEBI:58349"/>
        <dbReference type="ChEBI" id="CHEBI:68483"/>
        <dbReference type="ChEBI" id="CHEBI:70757"/>
        <dbReference type="EC" id="1.3.1.98"/>
    </reaction>
</comment>
<evidence type="ECO:0000256" key="5">
    <source>
        <dbReference type="ARBA" id="ARBA00012518"/>
    </source>
</evidence>
<dbReference type="InterPro" id="IPR011601">
    <property type="entry name" value="MurB_C"/>
</dbReference>
<dbReference type="InterPro" id="IPR036635">
    <property type="entry name" value="MurB_C_sf"/>
</dbReference>
<dbReference type="PROSITE" id="PS51387">
    <property type="entry name" value="FAD_PCMH"/>
    <property type="match status" value="1"/>
</dbReference>
<evidence type="ECO:0000256" key="6">
    <source>
        <dbReference type="ARBA" id="ARBA00015188"/>
    </source>
</evidence>
<dbReference type="AlphaFoldDB" id="A0AAE3CJH2"/>
<keyword evidence="13 19" id="KW-0573">Peptidoglycan synthesis</keyword>
<dbReference type="GO" id="GO:0071555">
    <property type="term" value="P:cell wall organization"/>
    <property type="evidence" value="ECO:0007669"/>
    <property type="project" value="UniProtKB-KW"/>
</dbReference>
<dbReference type="HAMAP" id="MF_00037">
    <property type="entry name" value="MurB"/>
    <property type="match status" value="1"/>
</dbReference>
<keyword evidence="7 19" id="KW-0963">Cytoplasm</keyword>
<evidence type="ECO:0000256" key="10">
    <source>
        <dbReference type="ARBA" id="ARBA00022827"/>
    </source>
</evidence>
<dbReference type="InterPro" id="IPR016167">
    <property type="entry name" value="FAD-bd_PCMH_sub1"/>
</dbReference>
<dbReference type="Proteomes" id="UP001197378">
    <property type="component" value="Unassembled WGS sequence"/>
</dbReference>
<evidence type="ECO:0000256" key="19">
    <source>
        <dbReference type="HAMAP-Rule" id="MF_00037"/>
    </source>
</evidence>
<dbReference type="Pfam" id="PF02873">
    <property type="entry name" value="MurB_C"/>
    <property type="match status" value="1"/>
</dbReference>
<evidence type="ECO:0000256" key="17">
    <source>
        <dbReference type="ARBA" id="ARBA00031026"/>
    </source>
</evidence>
<evidence type="ECO:0000256" key="18">
    <source>
        <dbReference type="ARBA" id="ARBA00048914"/>
    </source>
</evidence>
<evidence type="ECO:0000256" key="8">
    <source>
        <dbReference type="ARBA" id="ARBA00022618"/>
    </source>
</evidence>
<dbReference type="SUPFAM" id="SSF56176">
    <property type="entry name" value="FAD-binding/transporter-associated domain-like"/>
    <property type="match status" value="1"/>
</dbReference>
<accession>A0AAE3CJH2</accession>
<dbReference type="Gene3D" id="3.30.465.10">
    <property type="match status" value="1"/>
</dbReference>
<comment type="pathway">
    <text evidence="4 19">Cell wall biogenesis; peptidoglycan biosynthesis.</text>
</comment>
<dbReference type="GO" id="GO:0051301">
    <property type="term" value="P:cell division"/>
    <property type="evidence" value="ECO:0007669"/>
    <property type="project" value="UniProtKB-KW"/>
</dbReference>
<evidence type="ECO:0000256" key="2">
    <source>
        <dbReference type="ARBA" id="ARBA00003921"/>
    </source>
</evidence>
<evidence type="ECO:0000313" key="21">
    <source>
        <dbReference type="EMBL" id="MBU2787744.1"/>
    </source>
</evidence>
<dbReference type="GO" id="GO:0008762">
    <property type="term" value="F:UDP-N-acetylmuramate dehydrogenase activity"/>
    <property type="evidence" value="ECO:0007669"/>
    <property type="project" value="UniProtKB-UniRule"/>
</dbReference>
<comment type="similarity">
    <text evidence="19">Belongs to the MurB family.</text>
</comment>
<dbReference type="Pfam" id="PF01565">
    <property type="entry name" value="FAD_binding_4"/>
    <property type="match status" value="1"/>
</dbReference>
<evidence type="ECO:0000256" key="1">
    <source>
        <dbReference type="ARBA" id="ARBA00001974"/>
    </source>
</evidence>
<evidence type="ECO:0000256" key="16">
    <source>
        <dbReference type="ARBA" id="ARBA00023316"/>
    </source>
</evidence>
<keyword evidence="10 19" id="KW-0274">FAD</keyword>
<name>A0AAE3CJH2_9PROT</name>
<comment type="function">
    <text evidence="2 19">Cell wall formation.</text>
</comment>
<organism evidence="21 22">
    <name type="scientific">Igneacidithiobacillus copahuensis</name>
    <dbReference type="NCBI Taxonomy" id="2724909"/>
    <lineage>
        <taxon>Bacteria</taxon>
        <taxon>Pseudomonadati</taxon>
        <taxon>Pseudomonadota</taxon>
        <taxon>Acidithiobacillia</taxon>
        <taxon>Acidithiobacillales</taxon>
        <taxon>Acidithiobacillaceae</taxon>
        <taxon>Igneacidithiobacillus</taxon>
    </lineage>
</organism>
<evidence type="ECO:0000313" key="22">
    <source>
        <dbReference type="Proteomes" id="UP001197378"/>
    </source>
</evidence>
<dbReference type="EMBL" id="JAAXYO010000066">
    <property type="protein sequence ID" value="MBU2787744.1"/>
    <property type="molecule type" value="Genomic_DNA"/>
</dbReference>
<keyword evidence="14 19" id="KW-0560">Oxidoreductase</keyword>
<evidence type="ECO:0000256" key="3">
    <source>
        <dbReference type="ARBA" id="ARBA00004496"/>
    </source>
</evidence>
<dbReference type="Gene3D" id="3.30.43.10">
    <property type="entry name" value="Uridine Diphospho-n-acetylenolpyruvylglucosamine Reductase, domain 2"/>
    <property type="match status" value="1"/>
</dbReference>
<keyword evidence="16 19" id="KW-0961">Cell wall biogenesis/degradation</keyword>
<dbReference type="InterPro" id="IPR006094">
    <property type="entry name" value="Oxid_FAD_bind_N"/>
</dbReference>
<evidence type="ECO:0000256" key="9">
    <source>
        <dbReference type="ARBA" id="ARBA00022630"/>
    </source>
</evidence>
<feature type="active site" evidence="19">
    <location>
        <position position="282"/>
    </location>
</feature>
<protein>
    <recommendedName>
        <fullName evidence="6 19">UDP-N-acetylenolpyruvoylglucosamine reductase</fullName>
        <ecNumber evidence="5 19">1.3.1.98</ecNumber>
    </recommendedName>
    <alternativeName>
        <fullName evidence="17 19">UDP-N-acetylmuramate dehydrogenase</fullName>
    </alternativeName>
</protein>
<dbReference type="Gene3D" id="3.90.78.10">
    <property type="entry name" value="UDP-N-acetylenolpyruvoylglucosamine reductase, C-terminal domain"/>
    <property type="match status" value="1"/>
</dbReference>
<dbReference type="PANTHER" id="PTHR21071:SF4">
    <property type="entry name" value="UDP-N-ACETYLENOLPYRUVOYLGLUCOSAMINE REDUCTASE"/>
    <property type="match status" value="1"/>
</dbReference>
<dbReference type="InterPro" id="IPR036318">
    <property type="entry name" value="FAD-bd_PCMH-like_sf"/>
</dbReference>
<feature type="active site" evidence="19">
    <location>
        <position position="163"/>
    </location>
</feature>
<comment type="subcellular location">
    <subcellularLocation>
        <location evidence="3 19">Cytoplasm</location>
    </subcellularLocation>
</comment>
<sequence>MIGGRLRLGESLARHSSWRVGGTAERFYIPDTIEDLVGYLRNFSHGPITWLGLGSNVLVRDAGLRGTVICLAHGLDQMTIGEHSELVAEAGISAVKLAHFAARNGLAGAEFLAGIPGTLGGCLAMNAGAHGGETWPLVEWVELLHRNGELERRPAAAFQVGYRSVRGQGDACFVRAGLRLSAGEPDALRAQLRAWQSQRAATQPLSWPSCGSVFRNPPGDHAARLIEAAGLKGRRIGDAEVSTQHANFILNRGQARAREIEGLVMEVQETVRRRFGVVLQPEMRVLGEDFDE</sequence>
<dbReference type="GO" id="GO:0009252">
    <property type="term" value="P:peptidoglycan biosynthetic process"/>
    <property type="evidence" value="ECO:0007669"/>
    <property type="project" value="UniProtKB-UniRule"/>
</dbReference>
<keyword evidence="11 19" id="KW-0521">NADP</keyword>
<comment type="cofactor">
    <cofactor evidence="1 19">
        <name>FAD</name>
        <dbReference type="ChEBI" id="CHEBI:57692"/>
    </cofactor>
</comment>
<dbReference type="InterPro" id="IPR016169">
    <property type="entry name" value="FAD-bd_PCMH_sub2"/>
</dbReference>
<evidence type="ECO:0000256" key="11">
    <source>
        <dbReference type="ARBA" id="ARBA00022857"/>
    </source>
</evidence>
<feature type="active site" description="Proton donor" evidence="19">
    <location>
        <position position="212"/>
    </location>
</feature>
<comment type="caution">
    <text evidence="21">The sequence shown here is derived from an EMBL/GenBank/DDBJ whole genome shotgun (WGS) entry which is preliminary data.</text>
</comment>
<evidence type="ECO:0000256" key="4">
    <source>
        <dbReference type="ARBA" id="ARBA00004752"/>
    </source>
</evidence>
<dbReference type="SUPFAM" id="SSF56194">
    <property type="entry name" value="Uridine diphospho-N-Acetylenolpyruvylglucosamine reductase, MurB, C-terminal domain"/>
    <property type="match status" value="1"/>
</dbReference>
<evidence type="ECO:0000256" key="7">
    <source>
        <dbReference type="ARBA" id="ARBA00022490"/>
    </source>
</evidence>
<keyword evidence="9 19" id="KW-0285">Flavoprotein</keyword>
<proteinExistence type="inferred from homology"/>
<dbReference type="EC" id="1.3.1.98" evidence="5 19"/>
<dbReference type="RefSeq" id="WP_215873052.1">
    <property type="nucleotide sequence ID" value="NZ_JAAXYO010000066.1"/>
</dbReference>
<evidence type="ECO:0000256" key="15">
    <source>
        <dbReference type="ARBA" id="ARBA00023306"/>
    </source>
</evidence>
<dbReference type="NCBIfam" id="TIGR00179">
    <property type="entry name" value="murB"/>
    <property type="match status" value="1"/>
</dbReference>
<dbReference type="InterPro" id="IPR003170">
    <property type="entry name" value="MurB"/>
</dbReference>
<feature type="domain" description="FAD-binding PCMH-type" evidence="20">
    <location>
        <begin position="20"/>
        <end position="208"/>
    </location>
</feature>
<evidence type="ECO:0000259" key="20">
    <source>
        <dbReference type="PROSITE" id="PS51387"/>
    </source>
</evidence>
<gene>
    <name evidence="19 21" type="primary">murB</name>
    <name evidence="21" type="ORF">HFQ13_05940</name>
</gene>
<keyword evidence="15 19" id="KW-0131">Cell cycle</keyword>
<dbReference type="PANTHER" id="PTHR21071">
    <property type="entry name" value="UDP-N-ACETYLENOLPYRUVOYLGLUCOSAMINE REDUCTASE"/>
    <property type="match status" value="1"/>
</dbReference>
<evidence type="ECO:0000256" key="14">
    <source>
        <dbReference type="ARBA" id="ARBA00023002"/>
    </source>
</evidence>
<evidence type="ECO:0000256" key="12">
    <source>
        <dbReference type="ARBA" id="ARBA00022960"/>
    </source>
</evidence>
<evidence type="ECO:0000256" key="13">
    <source>
        <dbReference type="ARBA" id="ARBA00022984"/>
    </source>
</evidence>
<dbReference type="GO" id="GO:0005829">
    <property type="term" value="C:cytosol"/>
    <property type="evidence" value="ECO:0007669"/>
    <property type="project" value="TreeGrafter"/>
</dbReference>